<evidence type="ECO:0008006" key="4">
    <source>
        <dbReference type="Google" id="ProtNLM"/>
    </source>
</evidence>
<evidence type="ECO:0000256" key="1">
    <source>
        <dbReference type="SAM" id="SignalP"/>
    </source>
</evidence>
<dbReference type="Gene3D" id="3.10.350.10">
    <property type="entry name" value="LysM domain"/>
    <property type="match status" value="1"/>
</dbReference>
<accession>A0AAV9URF3</accession>
<dbReference type="Proteomes" id="UP001375240">
    <property type="component" value="Unassembled WGS sequence"/>
</dbReference>
<dbReference type="PANTHER" id="PTHR34997">
    <property type="entry name" value="AM15"/>
    <property type="match status" value="1"/>
</dbReference>
<dbReference type="InterPro" id="IPR036779">
    <property type="entry name" value="LysM_dom_sf"/>
</dbReference>
<sequence length="247" mass="26052">MISSTVLLSLAAVAHVAFGIPVDTPAPASPNPREPDMALNCNNWIQGFSGDNCHSLAAAANIPESSLTSFNPALARNCDDVKDGWEYCISIAGSAPAIPTNVGPKPTPTPFVRGPALPEQFPPKKGQKTQCIRQTTAEWPPFTVLGADLNNAIRGACAKILPGGSKFLDKGNAYGATAKLSTQLVYFNLKIWQGGFTVQQDLCVKHLQSVLSSCHFGDPKPTGTFGGCAYTEDGNFQACVFPSIGRA</sequence>
<feature type="signal peptide" evidence="1">
    <location>
        <begin position="1"/>
        <end position="19"/>
    </location>
</feature>
<dbReference type="PANTHER" id="PTHR34997:SF1">
    <property type="entry name" value="PEPTIDOGLYCAN-BINDING LYSIN DOMAIN"/>
    <property type="match status" value="1"/>
</dbReference>
<gene>
    <name evidence="2" type="ORF">TWF696_006917</name>
</gene>
<dbReference type="GO" id="GO:0008061">
    <property type="term" value="F:chitin binding"/>
    <property type="evidence" value="ECO:0007669"/>
    <property type="project" value="InterPro"/>
</dbReference>
<dbReference type="EMBL" id="JAVHNQ010000005">
    <property type="protein sequence ID" value="KAK6346809.1"/>
    <property type="molecule type" value="Genomic_DNA"/>
</dbReference>
<reference evidence="2 3" key="1">
    <citation type="submission" date="2019-10" db="EMBL/GenBank/DDBJ databases">
        <authorList>
            <person name="Palmer J.M."/>
        </authorList>
    </citation>
    <scope>NUCLEOTIDE SEQUENCE [LARGE SCALE GENOMIC DNA]</scope>
    <source>
        <strain evidence="2 3">TWF696</strain>
    </source>
</reference>
<name>A0AAV9URF3_9PEZI</name>
<proteinExistence type="predicted"/>
<protein>
    <recommendedName>
        <fullName evidence="4">LysM domain-containing protein</fullName>
    </recommendedName>
</protein>
<comment type="caution">
    <text evidence="2">The sequence shown here is derived from an EMBL/GenBank/DDBJ whole genome shotgun (WGS) entry which is preliminary data.</text>
</comment>
<evidence type="ECO:0000313" key="3">
    <source>
        <dbReference type="Proteomes" id="UP001375240"/>
    </source>
</evidence>
<organism evidence="2 3">
    <name type="scientific">Orbilia brochopaga</name>
    <dbReference type="NCBI Taxonomy" id="3140254"/>
    <lineage>
        <taxon>Eukaryota</taxon>
        <taxon>Fungi</taxon>
        <taxon>Dikarya</taxon>
        <taxon>Ascomycota</taxon>
        <taxon>Pezizomycotina</taxon>
        <taxon>Orbiliomycetes</taxon>
        <taxon>Orbiliales</taxon>
        <taxon>Orbiliaceae</taxon>
        <taxon>Orbilia</taxon>
    </lineage>
</organism>
<dbReference type="InterPro" id="IPR052210">
    <property type="entry name" value="LysM1-like"/>
</dbReference>
<feature type="chain" id="PRO_5043395914" description="LysM domain-containing protein" evidence="1">
    <location>
        <begin position="20"/>
        <end position="247"/>
    </location>
</feature>
<keyword evidence="3" id="KW-1185">Reference proteome</keyword>
<keyword evidence="1" id="KW-0732">Signal</keyword>
<dbReference type="AlphaFoldDB" id="A0AAV9URF3"/>
<evidence type="ECO:0000313" key="2">
    <source>
        <dbReference type="EMBL" id="KAK6346809.1"/>
    </source>
</evidence>